<evidence type="ECO:0000313" key="3">
    <source>
        <dbReference type="EMBL" id="KAA1091980.1"/>
    </source>
</evidence>
<dbReference type="Proteomes" id="UP000325313">
    <property type="component" value="Unassembled WGS sequence"/>
</dbReference>
<proteinExistence type="predicted"/>
<evidence type="ECO:0000256" key="1">
    <source>
        <dbReference type="SAM" id="MobiDB-lite"/>
    </source>
</evidence>
<dbReference type="EMBL" id="VDEP01000379">
    <property type="protein sequence ID" value="KAA1091980.1"/>
    <property type="molecule type" value="Genomic_DNA"/>
</dbReference>
<evidence type="ECO:0000313" key="5">
    <source>
        <dbReference type="Proteomes" id="UP000325313"/>
    </source>
</evidence>
<evidence type="ECO:0000313" key="4">
    <source>
        <dbReference type="Proteomes" id="UP000324748"/>
    </source>
</evidence>
<keyword evidence="4" id="KW-1185">Reference proteome</keyword>
<dbReference type="Proteomes" id="UP000324748">
    <property type="component" value="Unassembled WGS sequence"/>
</dbReference>
<dbReference type="AlphaFoldDB" id="A0A5B0NV74"/>
<evidence type="ECO:0000313" key="2">
    <source>
        <dbReference type="EMBL" id="KAA1081383.1"/>
    </source>
</evidence>
<dbReference type="EMBL" id="VSWC01000131">
    <property type="protein sequence ID" value="KAA1081383.1"/>
    <property type="molecule type" value="Genomic_DNA"/>
</dbReference>
<gene>
    <name evidence="2" type="ORF">PGT21_034995</name>
    <name evidence="3" type="ORF">PGTUg99_005494</name>
</gene>
<organism evidence="3 5">
    <name type="scientific">Puccinia graminis f. sp. tritici</name>
    <dbReference type="NCBI Taxonomy" id="56615"/>
    <lineage>
        <taxon>Eukaryota</taxon>
        <taxon>Fungi</taxon>
        <taxon>Dikarya</taxon>
        <taxon>Basidiomycota</taxon>
        <taxon>Pucciniomycotina</taxon>
        <taxon>Pucciniomycetes</taxon>
        <taxon>Pucciniales</taxon>
        <taxon>Pucciniaceae</taxon>
        <taxon>Puccinia</taxon>
    </lineage>
</organism>
<feature type="region of interest" description="Disordered" evidence="1">
    <location>
        <begin position="1"/>
        <end position="71"/>
    </location>
</feature>
<comment type="caution">
    <text evidence="3">The sequence shown here is derived from an EMBL/GenBank/DDBJ whole genome shotgun (WGS) entry which is preliminary data.</text>
</comment>
<name>A0A5B0NV74_PUCGR</name>
<sequence>MGADEQEVGRGRERQGLVGSGQQAGQEARNKKDPSSNHQPLSHILLPWVHHHHHQEEEEEDLELINQRPTP</sequence>
<protein>
    <submittedName>
        <fullName evidence="3">Uncharacterized protein</fullName>
    </submittedName>
</protein>
<accession>A0A5B0NV74</accession>
<reference evidence="4 5" key="1">
    <citation type="submission" date="2019-05" db="EMBL/GenBank/DDBJ databases">
        <title>Emergence of the Ug99 lineage of the wheat stem rust pathogen through somatic hybridization.</title>
        <authorList>
            <person name="Li F."/>
            <person name="Upadhyaya N.M."/>
            <person name="Sperschneider J."/>
            <person name="Matny O."/>
            <person name="Nguyen-Phuc H."/>
            <person name="Mago R."/>
            <person name="Raley C."/>
            <person name="Miller M.E."/>
            <person name="Silverstein K.A.T."/>
            <person name="Henningsen E."/>
            <person name="Hirsch C.D."/>
            <person name="Visser B."/>
            <person name="Pretorius Z.A."/>
            <person name="Steffenson B.J."/>
            <person name="Schwessinger B."/>
            <person name="Dodds P.N."/>
            <person name="Figueroa M."/>
        </authorList>
    </citation>
    <scope>NUCLEOTIDE SEQUENCE [LARGE SCALE GENOMIC DNA]</scope>
    <source>
        <strain evidence="2">21-0</strain>
        <strain evidence="3 5">Ug99</strain>
    </source>
</reference>